<feature type="transmembrane region" description="Helical" evidence="7">
    <location>
        <begin position="144"/>
        <end position="163"/>
    </location>
</feature>
<dbReference type="Pfam" id="PF00001">
    <property type="entry name" value="7tm_1"/>
    <property type="match status" value="1"/>
</dbReference>
<dbReference type="RefSeq" id="XP_006817543.1">
    <property type="nucleotide sequence ID" value="XM_006817480.1"/>
</dbReference>
<keyword evidence="4 7" id="KW-0472">Membrane</keyword>
<feature type="transmembrane region" description="Helical" evidence="7">
    <location>
        <begin position="59"/>
        <end position="84"/>
    </location>
</feature>
<evidence type="ECO:0000313" key="9">
    <source>
        <dbReference type="Proteomes" id="UP000694865"/>
    </source>
</evidence>
<dbReference type="InterPro" id="IPR017452">
    <property type="entry name" value="GPCR_Rhodpsn_7TM"/>
</dbReference>
<feature type="compositionally biased region" description="Polar residues" evidence="6">
    <location>
        <begin position="337"/>
        <end position="347"/>
    </location>
</feature>
<feature type="domain" description="G-protein coupled receptors family 1 profile" evidence="8">
    <location>
        <begin position="38"/>
        <end position="293"/>
    </location>
</feature>
<comment type="similarity">
    <text evidence="5">Belongs to the G-protein coupled receptor 1 family.</text>
</comment>
<keyword evidence="9" id="KW-1185">Reference proteome</keyword>
<keyword evidence="2 5" id="KW-0812">Transmembrane</keyword>
<feature type="transmembrane region" description="Helical" evidence="7">
    <location>
        <begin position="275"/>
        <end position="295"/>
    </location>
</feature>
<protein>
    <submittedName>
        <fullName evidence="10">Kappa-type opioid receptor-like</fullName>
    </submittedName>
</protein>
<feature type="transmembrane region" description="Helical" evidence="7">
    <location>
        <begin position="236"/>
        <end position="255"/>
    </location>
</feature>
<accession>A0ABM0MC02</accession>
<dbReference type="Gene3D" id="1.20.1070.10">
    <property type="entry name" value="Rhodopsin 7-helix transmembrane proteins"/>
    <property type="match status" value="1"/>
</dbReference>
<dbReference type="PANTHER" id="PTHR45698:SF1">
    <property type="entry name" value="TRACE AMINE-ASSOCIATED RECEPTOR 13C-LIKE"/>
    <property type="match status" value="1"/>
</dbReference>
<name>A0ABM0MC02_SACKO</name>
<feature type="transmembrane region" description="Helical" evidence="7">
    <location>
        <begin position="104"/>
        <end position="132"/>
    </location>
</feature>
<dbReference type="SUPFAM" id="SSF81321">
    <property type="entry name" value="Family A G protein-coupled receptor-like"/>
    <property type="match status" value="1"/>
</dbReference>
<proteinExistence type="inferred from homology"/>
<evidence type="ECO:0000256" key="6">
    <source>
        <dbReference type="SAM" id="MobiDB-lite"/>
    </source>
</evidence>
<feature type="transmembrane region" description="Helical" evidence="7">
    <location>
        <begin position="29"/>
        <end position="47"/>
    </location>
</feature>
<evidence type="ECO:0000313" key="10">
    <source>
        <dbReference type="RefSeq" id="XP_006817543.1"/>
    </source>
</evidence>
<evidence type="ECO:0000256" key="5">
    <source>
        <dbReference type="RuleBase" id="RU000688"/>
    </source>
</evidence>
<evidence type="ECO:0000256" key="2">
    <source>
        <dbReference type="ARBA" id="ARBA00022692"/>
    </source>
</evidence>
<evidence type="ECO:0000256" key="4">
    <source>
        <dbReference type="ARBA" id="ARBA00023136"/>
    </source>
</evidence>
<comment type="subcellular location">
    <subcellularLocation>
        <location evidence="1">Membrane</location>
    </subcellularLocation>
</comment>
<evidence type="ECO:0000256" key="1">
    <source>
        <dbReference type="ARBA" id="ARBA00004370"/>
    </source>
</evidence>
<keyword evidence="5" id="KW-0675">Receptor</keyword>
<dbReference type="Proteomes" id="UP000694865">
    <property type="component" value="Unplaced"/>
</dbReference>
<dbReference type="CDD" id="cd00637">
    <property type="entry name" value="7tm_classA_rhodopsin-like"/>
    <property type="match status" value="1"/>
</dbReference>
<dbReference type="InterPro" id="IPR000276">
    <property type="entry name" value="GPCR_Rhodpsn"/>
</dbReference>
<feature type="transmembrane region" description="Helical" evidence="7">
    <location>
        <begin position="183"/>
        <end position="205"/>
    </location>
</feature>
<dbReference type="GeneID" id="102801638"/>
<feature type="region of interest" description="Disordered" evidence="6">
    <location>
        <begin position="326"/>
        <end position="347"/>
    </location>
</feature>
<evidence type="ECO:0000259" key="8">
    <source>
        <dbReference type="PROSITE" id="PS50262"/>
    </source>
</evidence>
<dbReference type="PROSITE" id="PS50262">
    <property type="entry name" value="G_PROTEIN_RECEP_F1_2"/>
    <property type="match status" value="1"/>
</dbReference>
<dbReference type="PANTHER" id="PTHR45698">
    <property type="entry name" value="TRACE AMINE-ASSOCIATED RECEPTOR 19N-RELATED"/>
    <property type="match status" value="1"/>
</dbReference>
<gene>
    <name evidence="10" type="primary">LOC102801638</name>
</gene>
<sequence>MAATNDTLPDRGSQTPLSLIDKNLDICRGVIAVIGMLANGFVIYVFLRVRFLRSITNLFLINQSAIDCLCSAFLVAMKFIPISWPLQFGAFNDFICKIWVSEYLMYGLIVASTMNLVCVTIERYIGIVYPLFHRGYFTDRKAKIMIVFVWAWGYACELVWMIVNGAEDGICMMHFPSTTYLHFNGFWFITVIFILPVTIMLYAYIHMFISLRHKNINIANVEASGRTVKMEKARRNVIKTLATVFIMYIICWLPEQAMYFQYCVGIPVDLTGIKFNVALLLINCNMIVNPFIYTIQYNQFKQGVRTAFRQRTTSAIAPLPANPADVEQGGISLPKRTATSTESASNI</sequence>
<evidence type="ECO:0000256" key="3">
    <source>
        <dbReference type="ARBA" id="ARBA00022989"/>
    </source>
</evidence>
<dbReference type="PRINTS" id="PR00237">
    <property type="entry name" value="GPCRRHODOPSN"/>
</dbReference>
<reference evidence="10" key="1">
    <citation type="submission" date="2025-08" db="UniProtKB">
        <authorList>
            <consortium name="RefSeq"/>
        </authorList>
    </citation>
    <scope>IDENTIFICATION</scope>
    <source>
        <tissue evidence="10">Testes</tissue>
    </source>
</reference>
<organism evidence="9 10">
    <name type="scientific">Saccoglossus kowalevskii</name>
    <name type="common">Acorn worm</name>
    <dbReference type="NCBI Taxonomy" id="10224"/>
    <lineage>
        <taxon>Eukaryota</taxon>
        <taxon>Metazoa</taxon>
        <taxon>Hemichordata</taxon>
        <taxon>Enteropneusta</taxon>
        <taxon>Harrimaniidae</taxon>
        <taxon>Saccoglossus</taxon>
    </lineage>
</organism>
<keyword evidence="3 7" id="KW-1133">Transmembrane helix</keyword>
<evidence type="ECO:0000256" key="7">
    <source>
        <dbReference type="SAM" id="Phobius"/>
    </source>
</evidence>
<keyword evidence="5" id="KW-0297">G-protein coupled receptor</keyword>
<keyword evidence="5" id="KW-0807">Transducer</keyword>
<dbReference type="PROSITE" id="PS00237">
    <property type="entry name" value="G_PROTEIN_RECEP_F1_1"/>
    <property type="match status" value="1"/>
</dbReference>